<protein>
    <submittedName>
        <fullName evidence="2">Uncharacterized protein</fullName>
    </submittedName>
</protein>
<name>Q138Y1_RHOPS</name>
<gene>
    <name evidence="2" type="ordered locus">RPD_2123</name>
</gene>
<dbReference type="KEGG" id="rpd:RPD_2123"/>
<evidence type="ECO:0000313" key="3">
    <source>
        <dbReference type="Proteomes" id="UP000001818"/>
    </source>
</evidence>
<dbReference type="Proteomes" id="UP000001818">
    <property type="component" value="Chromosome"/>
</dbReference>
<accession>Q138Y1</accession>
<dbReference type="AlphaFoldDB" id="Q138Y1"/>
<dbReference type="eggNOG" id="ENOG50305I7">
    <property type="taxonomic scope" value="Bacteria"/>
</dbReference>
<dbReference type="BioCyc" id="RPAL316057:RPD_RS10665-MONOMER"/>
<proteinExistence type="predicted"/>
<dbReference type="EMBL" id="CP000283">
    <property type="protein sequence ID" value="ABE39358.1"/>
    <property type="molecule type" value="Genomic_DNA"/>
</dbReference>
<feature type="region of interest" description="Disordered" evidence="1">
    <location>
        <begin position="1"/>
        <end position="27"/>
    </location>
</feature>
<sequence>MVKDSKPKVAAAAAPRAKRQARPDDARSGRLILRAHPDLLQVLTVRARVAGISRSRYVERLLIAWLNADPRNPRMDAVGKIRTGFDQARHAAPSALARAERWTRYNSAHAALFGVPLPDSDFEDPEQEWDAAKTLIDVDAGGDDD</sequence>
<reference evidence="2 3" key="1">
    <citation type="submission" date="2006-03" db="EMBL/GenBank/DDBJ databases">
        <title>Complete sequence of Rhodopseudomonas palustris BisB5.</title>
        <authorList>
            <consortium name="US DOE Joint Genome Institute"/>
            <person name="Copeland A."/>
            <person name="Lucas S."/>
            <person name="Lapidus A."/>
            <person name="Barry K."/>
            <person name="Detter J.C."/>
            <person name="Glavina del Rio T."/>
            <person name="Hammon N."/>
            <person name="Israni S."/>
            <person name="Dalin E."/>
            <person name="Tice H."/>
            <person name="Pitluck S."/>
            <person name="Chain P."/>
            <person name="Malfatti S."/>
            <person name="Shin M."/>
            <person name="Vergez L."/>
            <person name="Schmutz J."/>
            <person name="Larimer F."/>
            <person name="Land M."/>
            <person name="Hauser L."/>
            <person name="Pelletier D.A."/>
            <person name="Kyrpides N."/>
            <person name="Lykidis A."/>
            <person name="Oda Y."/>
            <person name="Harwood C.S."/>
            <person name="Richardson P."/>
        </authorList>
    </citation>
    <scope>NUCLEOTIDE SEQUENCE [LARGE SCALE GENOMIC DNA]</scope>
    <source>
        <strain evidence="2 3">BisB5</strain>
    </source>
</reference>
<dbReference type="HOGENOM" id="CLU_1757415_0_0_5"/>
<evidence type="ECO:0000256" key="1">
    <source>
        <dbReference type="SAM" id="MobiDB-lite"/>
    </source>
</evidence>
<dbReference type="STRING" id="316057.RPD_2123"/>
<organism evidence="2 3">
    <name type="scientific">Rhodopseudomonas palustris (strain BisB5)</name>
    <dbReference type="NCBI Taxonomy" id="316057"/>
    <lineage>
        <taxon>Bacteria</taxon>
        <taxon>Pseudomonadati</taxon>
        <taxon>Pseudomonadota</taxon>
        <taxon>Alphaproteobacteria</taxon>
        <taxon>Hyphomicrobiales</taxon>
        <taxon>Nitrobacteraceae</taxon>
        <taxon>Rhodopseudomonas</taxon>
    </lineage>
</organism>
<evidence type="ECO:0000313" key="2">
    <source>
        <dbReference type="EMBL" id="ABE39358.1"/>
    </source>
</evidence>